<organism evidence="2 3">
    <name type="scientific">Eumeta variegata</name>
    <name type="common">Bagworm moth</name>
    <name type="synonym">Eumeta japonica</name>
    <dbReference type="NCBI Taxonomy" id="151549"/>
    <lineage>
        <taxon>Eukaryota</taxon>
        <taxon>Metazoa</taxon>
        <taxon>Ecdysozoa</taxon>
        <taxon>Arthropoda</taxon>
        <taxon>Hexapoda</taxon>
        <taxon>Insecta</taxon>
        <taxon>Pterygota</taxon>
        <taxon>Neoptera</taxon>
        <taxon>Endopterygota</taxon>
        <taxon>Lepidoptera</taxon>
        <taxon>Glossata</taxon>
        <taxon>Ditrysia</taxon>
        <taxon>Tineoidea</taxon>
        <taxon>Psychidae</taxon>
        <taxon>Oiketicinae</taxon>
        <taxon>Eumeta</taxon>
    </lineage>
</organism>
<comment type="caution">
    <text evidence="2">The sequence shown here is derived from an EMBL/GenBank/DDBJ whole genome shotgun (WGS) entry which is preliminary data.</text>
</comment>
<evidence type="ECO:0000313" key="2">
    <source>
        <dbReference type="EMBL" id="GBP88836.1"/>
    </source>
</evidence>
<feature type="region of interest" description="Disordered" evidence="1">
    <location>
        <begin position="268"/>
        <end position="333"/>
    </location>
</feature>
<evidence type="ECO:0000313" key="3">
    <source>
        <dbReference type="Proteomes" id="UP000299102"/>
    </source>
</evidence>
<evidence type="ECO:0000256" key="1">
    <source>
        <dbReference type="SAM" id="MobiDB-lite"/>
    </source>
</evidence>
<gene>
    <name evidence="2" type="ORF">EVAR_65829_1</name>
</gene>
<dbReference type="EMBL" id="BGZK01001961">
    <property type="protein sequence ID" value="GBP88836.1"/>
    <property type="molecule type" value="Genomic_DNA"/>
</dbReference>
<feature type="compositionally biased region" description="Basic and acidic residues" evidence="1">
    <location>
        <begin position="268"/>
        <end position="279"/>
    </location>
</feature>
<keyword evidence="3" id="KW-1185">Reference proteome</keyword>
<name>A0A4C1ZK22_EUMVA</name>
<proteinExistence type="predicted"/>
<reference evidence="2 3" key="1">
    <citation type="journal article" date="2019" name="Commun. Biol.">
        <title>The bagworm genome reveals a unique fibroin gene that provides high tensile strength.</title>
        <authorList>
            <person name="Kono N."/>
            <person name="Nakamura H."/>
            <person name="Ohtoshi R."/>
            <person name="Tomita M."/>
            <person name="Numata K."/>
            <person name="Arakawa K."/>
        </authorList>
    </citation>
    <scope>NUCLEOTIDE SEQUENCE [LARGE SCALE GENOMIC DNA]</scope>
</reference>
<sequence length="333" mass="36945">MYAGAVPPPQWPLKEGAAIKHRFPRCNRRSAEFQPLMGARRGGCATPPGETPRVIAEVTRALLSLASEFHCGPPARAPRAAPPRRVNCYVMSDVTLQTISSKRRHPASKFKDVRHAPQSNSLYLMLFLGTDGALLEDCIPGQVTLDTLFNLICKSLQFVHSLRTFEIVVVGAWISLTSSRTGLAPPVRTVHAIRIRTVNKFRFYIHTFTTAGGHCLRERLKGRGVSSAQQPMDTSKAALVNFHIERDDERVDRRPSVARATYYGERGRRIEIRSPHKADAPTPPRLGGTTLPVRGLRSGATKWASSRARARTRPGHISRPPERDAIKQCKIIS</sequence>
<protein>
    <submittedName>
        <fullName evidence="2">Uncharacterized protein</fullName>
    </submittedName>
</protein>
<accession>A0A4C1ZK22</accession>
<dbReference type="Proteomes" id="UP000299102">
    <property type="component" value="Unassembled WGS sequence"/>
</dbReference>
<dbReference type="AlphaFoldDB" id="A0A4C1ZK22"/>